<accession>A0A6H1ZFS7</accession>
<dbReference type="AlphaFoldDB" id="A0A6H1ZFS7"/>
<dbReference type="EMBL" id="MT144735">
    <property type="protein sequence ID" value="QJH98469.1"/>
    <property type="molecule type" value="Genomic_DNA"/>
</dbReference>
<dbReference type="EMBL" id="MT141564">
    <property type="protein sequence ID" value="QJA66976.1"/>
    <property type="molecule type" value="Genomic_DNA"/>
</dbReference>
<proteinExistence type="predicted"/>
<name>A0A6H1ZFS7_9ZZZZ</name>
<evidence type="ECO:0000313" key="1">
    <source>
        <dbReference type="EMBL" id="QJA46388.1"/>
    </source>
</evidence>
<evidence type="ECO:0000313" key="3">
    <source>
        <dbReference type="EMBL" id="QJA84489.1"/>
    </source>
</evidence>
<protein>
    <submittedName>
        <fullName evidence="1">Uncharacterized protein</fullName>
    </submittedName>
</protein>
<dbReference type="EMBL" id="MT144009">
    <property type="protein sequence ID" value="QJA46388.1"/>
    <property type="molecule type" value="Genomic_DNA"/>
</dbReference>
<evidence type="ECO:0000313" key="4">
    <source>
        <dbReference type="EMBL" id="QJH98469.1"/>
    </source>
</evidence>
<evidence type="ECO:0000313" key="2">
    <source>
        <dbReference type="EMBL" id="QJA66976.1"/>
    </source>
</evidence>
<gene>
    <name evidence="3" type="ORF">MM415A00187_0024</name>
    <name evidence="2" type="ORF">MM415B00313_0024</name>
    <name evidence="1" type="ORF">TM448A00409_0024</name>
    <name evidence="4" type="ORF">TM448B01327_0009</name>
</gene>
<sequence length="184" mass="20930">MYKILNKEQLDIIKKELPDARLHDKGNGNYKIRGVPEEKIDNLLKYKYNIVKIEEKNMAEPEKLKVESAGMGFSGLMLQAAGALEADMVRIKQDMLDKSKKLEADMEATRVKLEADAKQKLESLGRTVEEKSKAQDIKIDVAIKDIKQSFENYKSVTDAKAERIDKEVSGIKTKLIKVGEIYRN</sequence>
<reference evidence="1" key="1">
    <citation type="submission" date="2020-03" db="EMBL/GenBank/DDBJ databases">
        <title>The deep terrestrial virosphere.</title>
        <authorList>
            <person name="Holmfeldt K."/>
            <person name="Nilsson E."/>
            <person name="Simone D."/>
            <person name="Lopez-Fernandez M."/>
            <person name="Wu X."/>
            <person name="de Brujin I."/>
            <person name="Lundin D."/>
            <person name="Andersson A."/>
            <person name="Bertilsson S."/>
            <person name="Dopson M."/>
        </authorList>
    </citation>
    <scope>NUCLEOTIDE SEQUENCE</scope>
    <source>
        <strain evidence="3">MM415A00187</strain>
        <strain evidence="2">MM415B00313</strain>
        <strain evidence="1">TM448A00409</strain>
        <strain evidence="4">TM448B01327</strain>
    </source>
</reference>
<organism evidence="1">
    <name type="scientific">viral metagenome</name>
    <dbReference type="NCBI Taxonomy" id="1070528"/>
    <lineage>
        <taxon>unclassified sequences</taxon>
        <taxon>metagenomes</taxon>
        <taxon>organismal metagenomes</taxon>
    </lineage>
</organism>
<dbReference type="EMBL" id="MT142530">
    <property type="protein sequence ID" value="QJA84489.1"/>
    <property type="molecule type" value="Genomic_DNA"/>
</dbReference>